<dbReference type="InterPro" id="IPR029058">
    <property type="entry name" value="AB_hydrolase_fold"/>
</dbReference>
<dbReference type="EMBL" id="JACOFZ010000008">
    <property type="protein sequence ID" value="MBC3882884.1"/>
    <property type="molecule type" value="Genomic_DNA"/>
</dbReference>
<keyword evidence="2" id="KW-0732">Signal</keyword>
<keyword evidence="1" id="KW-0378">Hydrolase</keyword>
<dbReference type="FunFam" id="3.40.50.1820:FF:000442">
    <property type="entry name" value="Subfamily S9C unassigned peptidase"/>
    <property type="match status" value="1"/>
</dbReference>
<dbReference type="InterPro" id="IPR001375">
    <property type="entry name" value="Peptidase_S9_cat"/>
</dbReference>
<evidence type="ECO:0000256" key="2">
    <source>
        <dbReference type="SAM" id="SignalP"/>
    </source>
</evidence>
<dbReference type="SUPFAM" id="SSF82171">
    <property type="entry name" value="DPP6 N-terminal domain-like"/>
    <property type="match status" value="1"/>
</dbReference>
<comment type="caution">
    <text evidence="4">The sequence shown here is derived from an EMBL/GenBank/DDBJ whole genome shotgun (WGS) entry which is preliminary data.</text>
</comment>
<accession>A0A923KUN9</accession>
<dbReference type="PANTHER" id="PTHR42776:SF27">
    <property type="entry name" value="DIPEPTIDYL PEPTIDASE FAMILY MEMBER 6"/>
    <property type="match status" value="1"/>
</dbReference>
<evidence type="ECO:0000256" key="1">
    <source>
        <dbReference type="ARBA" id="ARBA00022801"/>
    </source>
</evidence>
<protein>
    <submittedName>
        <fullName evidence="4">Prolyl oligopeptidase family serine peptidase</fullName>
    </submittedName>
</protein>
<evidence type="ECO:0000259" key="3">
    <source>
        <dbReference type="Pfam" id="PF00326"/>
    </source>
</evidence>
<dbReference type="GO" id="GO:0004252">
    <property type="term" value="F:serine-type endopeptidase activity"/>
    <property type="evidence" value="ECO:0007669"/>
    <property type="project" value="TreeGrafter"/>
</dbReference>
<dbReference type="Gene3D" id="3.40.50.1820">
    <property type="entry name" value="alpha/beta hydrolase"/>
    <property type="match status" value="1"/>
</dbReference>
<organism evidence="4 5">
    <name type="scientific">Undibacterium nitidum</name>
    <dbReference type="NCBI Taxonomy" id="2762298"/>
    <lineage>
        <taxon>Bacteria</taxon>
        <taxon>Pseudomonadati</taxon>
        <taxon>Pseudomonadota</taxon>
        <taxon>Betaproteobacteria</taxon>
        <taxon>Burkholderiales</taxon>
        <taxon>Oxalobacteraceae</taxon>
        <taxon>Undibacterium</taxon>
    </lineage>
</organism>
<keyword evidence="5" id="KW-1185">Reference proteome</keyword>
<gene>
    <name evidence="4" type="ORF">H8K36_15945</name>
</gene>
<dbReference type="Proteomes" id="UP000627446">
    <property type="component" value="Unassembled WGS sequence"/>
</dbReference>
<dbReference type="Pfam" id="PF00326">
    <property type="entry name" value="Peptidase_S9"/>
    <property type="match status" value="1"/>
</dbReference>
<dbReference type="SUPFAM" id="SSF53474">
    <property type="entry name" value="alpha/beta-Hydrolases"/>
    <property type="match status" value="1"/>
</dbReference>
<feature type="signal peptide" evidence="2">
    <location>
        <begin position="1"/>
        <end position="22"/>
    </location>
</feature>
<evidence type="ECO:0000313" key="5">
    <source>
        <dbReference type="Proteomes" id="UP000627446"/>
    </source>
</evidence>
<dbReference type="PANTHER" id="PTHR42776">
    <property type="entry name" value="SERINE PEPTIDASE S9 FAMILY MEMBER"/>
    <property type="match status" value="1"/>
</dbReference>
<evidence type="ECO:0000313" key="4">
    <source>
        <dbReference type="EMBL" id="MBC3882884.1"/>
    </source>
</evidence>
<dbReference type="RefSeq" id="WP_186917506.1">
    <property type="nucleotide sequence ID" value="NZ_JACOFZ010000008.1"/>
</dbReference>
<feature type="domain" description="Peptidase S9 prolyl oligopeptidase catalytic" evidence="3">
    <location>
        <begin position="442"/>
        <end position="650"/>
    </location>
</feature>
<proteinExistence type="predicted"/>
<dbReference type="GO" id="GO:0006508">
    <property type="term" value="P:proteolysis"/>
    <property type="evidence" value="ECO:0007669"/>
    <property type="project" value="InterPro"/>
</dbReference>
<sequence>MILRSILLSVAMLVGVSQTSYANDKKIPVENFVLEDQYSQPKLSPDGKYLALTVRIPIKDRFVPTIVVYSLPEMKEQCAVRMPVFEVPGRLMWASNTRLIVTKAREVGSAERPYATGEIFAMDYNGEHQDYLFGYDILTSYRHSRYDDTGSYGFLSGTPSKKNGHIYVTAHTWKGESTVFYDMDAKSGNRKLIAKINLPDASFVLQNNGIARFAYGSDKDNLQTLFKFDDAKDDWVKVEREDNDGFLTPFGFTDDDKEFYAFYRTRGEPAKVIRQNLETGSRTILFESKTGSLDISMESRRSDLPFLWASNVGIPKPYYLDPNSVEAKQHQLLSSKFPGNFVDFINYTDDGNKLLFSVNSDREPGAYFIFDKTSGRAYPLFANREALDPDQMSERRPITYTSRDGLTIHGYLTVPRYHNPSKKMPLIVLPHGGPHGPSDHWFFDTDAQFLASRGYAVLQVNFRGSGGKGQAFERLGYRKWGSDIQNDILDGVQWAIREANVDGDRMCTFGASFGGYSALMLTVREPNMFKCAVGYVGVYDLNLMFTSDEAKSSRFRASMTRYLGTDKEQLDAFSPAKHAEKIKVPVFLAHGMDDTRATFNHAEAMRAALIKVGRPPEWMAVPNEGHGFYNTKNRKEFYERLEAFLAKHLGQ</sequence>
<reference evidence="4" key="1">
    <citation type="submission" date="2020-08" db="EMBL/GenBank/DDBJ databases">
        <title>Novel species isolated from subtropical streams in China.</title>
        <authorList>
            <person name="Lu H."/>
        </authorList>
    </citation>
    <scope>NUCLEOTIDE SEQUENCE</scope>
    <source>
        <strain evidence="4">LX22W</strain>
    </source>
</reference>
<name>A0A923KUN9_9BURK</name>
<dbReference type="AlphaFoldDB" id="A0A923KUN9"/>
<feature type="chain" id="PRO_5037931474" evidence="2">
    <location>
        <begin position="23"/>
        <end position="651"/>
    </location>
</feature>